<gene>
    <name evidence="6" type="ORF">SAMN05443550_109193</name>
</gene>
<dbReference type="Pfam" id="PF01370">
    <property type="entry name" value="Epimerase"/>
    <property type="match status" value="1"/>
</dbReference>
<dbReference type="PANTHER" id="PTHR43078">
    <property type="entry name" value="UDP-GLUCURONIC ACID DECARBOXYLASE-RELATED"/>
    <property type="match status" value="1"/>
</dbReference>
<accession>A0A1H4GB61</accession>
<sequence>MANILITGGAGNLGSSLARTLVRNAEYKIVVADNLVTGNIRNLPSGFDNFSFFECDVNESEQLSALMLATKFDFIFHYAALVGVKRTLDNPLLVLKDIEGIKNILALAKNTGVKRVFYSSSSEVYGEPTIIPQHENTTPLNCRLPYAIVKNVGEAFFRSYQKEYGLDYNIFRFFNTYGPNQSVDFVISKFIDAALHDRDITIYGDGGQSRTFCYVDDNVDTIVKIFEGSLYVNDVVNIGNTVEISIQELAGIIISLTRSLSSIIHLPALKEGDMSRRQPDNTKMMGIINRPLVSIEQGIKNVLAARYNFVC</sequence>
<reference evidence="6 7" key="1">
    <citation type="submission" date="2016-10" db="EMBL/GenBank/DDBJ databases">
        <authorList>
            <person name="de Groot N.N."/>
        </authorList>
    </citation>
    <scope>NUCLEOTIDE SEQUENCE [LARGE SCALE GENOMIC DNA]</scope>
    <source>
        <strain evidence="6 7">DSM 19033</strain>
    </source>
</reference>
<evidence type="ECO:0000256" key="4">
    <source>
        <dbReference type="ARBA" id="ARBA00023239"/>
    </source>
</evidence>
<dbReference type="GO" id="GO:0005737">
    <property type="term" value="C:cytoplasm"/>
    <property type="evidence" value="ECO:0007669"/>
    <property type="project" value="TreeGrafter"/>
</dbReference>
<keyword evidence="7" id="KW-1185">Reference proteome</keyword>
<dbReference type="AlphaFoldDB" id="A0A1H4GB61"/>
<name>A0A1H4GB61_9SPHI</name>
<protein>
    <submittedName>
        <fullName evidence="6">UDP-glucose 4-epimerase</fullName>
    </submittedName>
</protein>
<dbReference type="GO" id="GO:0048040">
    <property type="term" value="F:UDP-glucuronate decarboxylase activity"/>
    <property type="evidence" value="ECO:0007669"/>
    <property type="project" value="TreeGrafter"/>
</dbReference>
<evidence type="ECO:0000256" key="1">
    <source>
        <dbReference type="ARBA" id="ARBA00001911"/>
    </source>
</evidence>
<dbReference type="Gene3D" id="3.40.50.720">
    <property type="entry name" value="NAD(P)-binding Rossmann-like Domain"/>
    <property type="match status" value="1"/>
</dbReference>
<dbReference type="PANTHER" id="PTHR43078:SF6">
    <property type="entry name" value="UDP-GLUCURONIC ACID DECARBOXYLASE 1"/>
    <property type="match status" value="1"/>
</dbReference>
<feature type="domain" description="NAD-dependent epimerase/dehydratase" evidence="5">
    <location>
        <begin position="4"/>
        <end position="239"/>
    </location>
</feature>
<organism evidence="6 7">
    <name type="scientific">Pedobacter hartonius</name>
    <dbReference type="NCBI Taxonomy" id="425514"/>
    <lineage>
        <taxon>Bacteria</taxon>
        <taxon>Pseudomonadati</taxon>
        <taxon>Bacteroidota</taxon>
        <taxon>Sphingobacteriia</taxon>
        <taxon>Sphingobacteriales</taxon>
        <taxon>Sphingobacteriaceae</taxon>
        <taxon>Pedobacter</taxon>
    </lineage>
</organism>
<dbReference type="InterPro" id="IPR001509">
    <property type="entry name" value="Epimerase_deHydtase"/>
</dbReference>
<dbReference type="GO" id="GO:0070403">
    <property type="term" value="F:NAD+ binding"/>
    <property type="evidence" value="ECO:0007669"/>
    <property type="project" value="InterPro"/>
</dbReference>
<evidence type="ECO:0000256" key="3">
    <source>
        <dbReference type="ARBA" id="ARBA00023027"/>
    </source>
</evidence>
<dbReference type="EMBL" id="FNRA01000009">
    <property type="protein sequence ID" value="SEB06883.1"/>
    <property type="molecule type" value="Genomic_DNA"/>
</dbReference>
<evidence type="ECO:0000313" key="7">
    <source>
        <dbReference type="Proteomes" id="UP000198850"/>
    </source>
</evidence>
<dbReference type="OrthoDB" id="9801785at2"/>
<dbReference type="InterPro" id="IPR036291">
    <property type="entry name" value="NAD(P)-bd_dom_sf"/>
</dbReference>
<dbReference type="STRING" id="425514.SAMN05443550_109193"/>
<evidence type="ECO:0000259" key="5">
    <source>
        <dbReference type="Pfam" id="PF01370"/>
    </source>
</evidence>
<dbReference type="RefSeq" id="WP_090558537.1">
    <property type="nucleotide sequence ID" value="NZ_FNRA01000009.1"/>
</dbReference>
<dbReference type="SUPFAM" id="SSF51735">
    <property type="entry name" value="NAD(P)-binding Rossmann-fold domains"/>
    <property type="match status" value="1"/>
</dbReference>
<dbReference type="InterPro" id="IPR044516">
    <property type="entry name" value="UXS-like"/>
</dbReference>
<keyword evidence="2" id="KW-0210">Decarboxylase</keyword>
<evidence type="ECO:0000256" key="2">
    <source>
        <dbReference type="ARBA" id="ARBA00022793"/>
    </source>
</evidence>
<proteinExistence type="predicted"/>
<dbReference type="Proteomes" id="UP000198850">
    <property type="component" value="Unassembled WGS sequence"/>
</dbReference>
<comment type="cofactor">
    <cofactor evidence="1">
        <name>NAD(+)</name>
        <dbReference type="ChEBI" id="CHEBI:57540"/>
    </cofactor>
</comment>
<keyword evidence="3" id="KW-0520">NAD</keyword>
<keyword evidence="4" id="KW-0456">Lyase</keyword>
<dbReference type="GO" id="GO:0042732">
    <property type="term" value="P:D-xylose metabolic process"/>
    <property type="evidence" value="ECO:0007669"/>
    <property type="project" value="InterPro"/>
</dbReference>
<evidence type="ECO:0000313" key="6">
    <source>
        <dbReference type="EMBL" id="SEB06883.1"/>
    </source>
</evidence>